<evidence type="ECO:0000313" key="2">
    <source>
        <dbReference type="EMBL" id="MFH8547136.1"/>
    </source>
</evidence>
<name>A0ABW7QQ73_9ACTN</name>
<dbReference type="SUPFAM" id="SSF56784">
    <property type="entry name" value="HAD-like"/>
    <property type="match status" value="1"/>
</dbReference>
<keyword evidence="3" id="KW-1185">Reference proteome</keyword>
<sequence>MNRTALQGSARVRLALGAALVSSVLCAPVCAAPSAAAAPANASEVTAASSVARTGAERSCPVVYFDLGETLVHTAEDGSTGYQPGAASYLRALRERHIRVGLITNVPSSWGTTDAARAARLKKEVDGTWQGPAPFAWKDFGDRILTPRTEAERKPAPALWQRAKAGAGHCRVVYQAETAEEVTVASSLGFVPYQVGRPHRPAFLPVGLVELLGRRSG</sequence>
<dbReference type="EMBL" id="JBIRGQ010000003">
    <property type="protein sequence ID" value="MFH8547136.1"/>
    <property type="molecule type" value="Genomic_DNA"/>
</dbReference>
<feature type="signal peptide" evidence="1">
    <location>
        <begin position="1"/>
        <end position="31"/>
    </location>
</feature>
<evidence type="ECO:0000256" key="1">
    <source>
        <dbReference type="SAM" id="SignalP"/>
    </source>
</evidence>
<dbReference type="Gene3D" id="3.40.50.1000">
    <property type="entry name" value="HAD superfamily/HAD-like"/>
    <property type="match status" value="1"/>
</dbReference>
<dbReference type="InterPro" id="IPR036412">
    <property type="entry name" value="HAD-like_sf"/>
</dbReference>
<evidence type="ECO:0008006" key="4">
    <source>
        <dbReference type="Google" id="ProtNLM"/>
    </source>
</evidence>
<feature type="chain" id="PRO_5046913712" description="Secreted protein" evidence="1">
    <location>
        <begin position="32"/>
        <end position="217"/>
    </location>
</feature>
<dbReference type="InterPro" id="IPR023214">
    <property type="entry name" value="HAD_sf"/>
</dbReference>
<organism evidence="2 3">
    <name type="scientific">Streptomyces longisporoflavus</name>
    <dbReference type="NCBI Taxonomy" id="28044"/>
    <lineage>
        <taxon>Bacteria</taxon>
        <taxon>Bacillati</taxon>
        <taxon>Actinomycetota</taxon>
        <taxon>Actinomycetes</taxon>
        <taxon>Kitasatosporales</taxon>
        <taxon>Streptomycetaceae</taxon>
        <taxon>Streptomyces</taxon>
    </lineage>
</organism>
<accession>A0ABW7QQ73</accession>
<comment type="caution">
    <text evidence="2">The sequence shown here is derived from an EMBL/GenBank/DDBJ whole genome shotgun (WGS) entry which is preliminary data.</text>
</comment>
<proteinExistence type="predicted"/>
<protein>
    <recommendedName>
        <fullName evidence="4">Secreted protein</fullName>
    </recommendedName>
</protein>
<dbReference type="RefSeq" id="WP_397713042.1">
    <property type="nucleotide sequence ID" value="NZ_JBIRGN010000003.1"/>
</dbReference>
<keyword evidence="1" id="KW-0732">Signal</keyword>
<evidence type="ECO:0000313" key="3">
    <source>
        <dbReference type="Proteomes" id="UP001610818"/>
    </source>
</evidence>
<dbReference type="CDD" id="cd01427">
    <property type="entry name" value="HAD_like"/>
    <property type="match status" value="1"/>
</dbReference>
<gene>
    <name evidence="2" type="ORF">ACH4F9_19220</name>
</gene>
<dbReference type="Proteomes" id="UP001610818">
    <property type="component" value="Unassembled WGS sequence"/>
</dbReference>
<reference evidence="2 3" key="1">
    <citation type="submission" date="2024-10" db="EMBL/GenBank/DDBJ databases">
        <title>The Natural Products Discovery Center: Release of the First 8490 Sequenced Strains for Exploring Actinobacteria Biosynthetic Diversity.</title>
        <authorList>
            <person name="Kalkreuter E."/>
            <person name="Kautsar S.A."/>
            <person name="Yang D."/>
            <person name="Bader C.D."/>
            <person name="Teijaro C.N."/>
            <person name="Fluegel L."/>
            <person name="Davis C.M."/>
            <person name="Simpson J.R."/>
            <person name="Lauterbach L."/>
            <person name="Steele A.D."/>
            <person name="Gui C."/>
            <person name="Meng S."/>
            <person name="Li G."/>
            <person name="Viehrig K."/>
            <person name="Ye F."/>
            <person name="Su P."/>
            <person name="Kiefer A.F."/>
            <person name="Nichols A."/>
            <person name="Cepeda A.J."/>
            <person name="Yan W."/>
            <person name="Fan B."/>
            <person name="Jiang Y."/>
            <person name="Adhikari A."/>
            <person name="Zheng C.-J."/>
            <person name="Schuster L."/>
            <person name="Cowan T.M."/>
            <person name="Smanski M.J."/>
            <person name="Chevrette M.G."/>
            <person name="De Carvalho L.P.S."/>
            <person name="Shen B."/>
        </authorList>
    </citation>
    <scope>NUCLEOTIDE SEQUENCE [LARGE SCALE GENOMIC DNA]</scope>
    <source>
        <strain evidence="2 3">NPDC017990</strain>
    </source>
</reference>